<dbReference type="Proteomes" id="UP000515512">
    <property type="component" value="Chromosome"/>
</dbReference>
<dbReference type="EMBL" id="CP059399">
    <property type="protein sequence ID" value="QLY32589.1"/>
    <property type="molecule type" value="Genomic_DNA"/>
</dbReference>
<dbReference type="InterPro" id="IPR016024">
    <property type="entry name" value="ARM-type_fold"/>
</dbReference>
<protein>
    <submittedName>
        <fullName evidence="1">HEAT repeat domain-containing protein</fullName>
    </submittedName>
</protein>
<name>A0A7D6ZZT8_9NOCA</name>
<dbReference type="SUPFAM" id="SSF48371">
    <property type="entry name" value="ARM repeat"/>
    <property type="match status" value="1"/>
</dbReference>
<organism evidence="1 2">
    <name type="scientific">Nocardia huaxiensis</name>
    <dbReference type="NCBI Taxonomy" id="2755382"/>
    <lineage>
        <taxon>Bacteria</taxon>
        <taxon>Bacillati</taxon>
        <taxon>Actinomycetota</taxon>
        <taxon>Actinomycetes</taxon>
        <taxon>Mycobacteriales</taxon>
        <taxon>Nocardiaceae</taxon>
        <taxon>Nocardia</taxon>
    </lineage>
</organism>
<evidence type="ECO:0000313" key="1">
    <source>
        <dbReference type="EMBL" id="QLY32589.1"/>
    </source>
</evidence>
<gene>
    <name evidence="1" type="ORF">H0264_10305</name>
</gene>
<accession>A0A7D6ZZT8</accession>
<dbReference type="RefSeq" id="WP_181583754.1">
    <property type="nucleotide sequence ID" value="NZ_CP059399.1"/>
</dbReference>
<dbReference type="Gene3D" id="1.25.10.10">
    <property type="entry name" value="Leucine-rich Repeat Variant"/>
    <property type="match status" value="3"/>
</dbReference>
<sequence>MSAAAGDSDIGELLERLARGEDGWAIRAVTERLAVRHDTQARDALLVALERGRGGVAHCAAAALARHGGRWVVGETVRCLRTSPNASFAAFVLGELRAVEATPVLLRRLTAEVDETTGVACAEALGKIAKAHIGQRESMTAPLLEAARHPAAPVRAAVLIVLGVIGGPEVVEPALAATDDFDPRVRERAVRVLARWADRRMSARLAALCDGPYVDQALIGLLRVADPRVAPTVVEVFRTTAERRTLYLAGRVLAACGAPFYYHGTDPVRRRILVWVRGQCGSARDRWWLEQQLLVSDSTIRARAAEALGLLGLAAEPVYPLLADRSPVVRAYAATALGRAGRPAAAAVLRANRSDPDRQVRAAVAAALAALSESAKESESVKESE</sequence>
<dbReference type="InterPro" id="IPR011989">
    <property type="entry name" value="ARM-like"/>
</dbReference>
<dbReference type="AlphaFoldDB" id="A0A7D6ZZT8"/>
<keyword evidence="2" id="KW-1185">Reference proteome</keyword>
<dbReference type="SMART" id="SM00567">
    <property type="entry name" value="EZ_HEAT"/>
    <property type="match status" value="6"/>
</dbReference>
<dbReference type="PANTHER" id="PTHR12697:SF5">
    <property type="entry name" value="DEOXYHYPUSINE HYDROXYLASE"/>
    <property type="match status" value="1"/>
</dbReference>
<dbReference type="GO" id="GO:0016491">
    <property type="term" value="F:oxidoreductase activity"/>
    <property type="evidence" value="ECO:0007669"/>
    <property type="project" value="TreeGrafter"/>
</dbReference>
<dbReference type="KEGG" id="nhu:H0264_10305"/>
<dbReference type="InterPro" id="IPR004155">
    <property type="entry name" value="PBS_lyase_HEAT"/>
</dbReference>
<reference evidence="1 2" key="1">
    <citation type="submission" date="2020-07" db="EMBL/GenBank/DDBJ databases">
        <authorList>
            <person name="Zhuang K."/>
            <person name="Ran Y."/>
        </authorList>
    </citation>
    <scope>NUCLEOTIDE SEQUENCE [LARGE SCALE GENOMIC DNA]</scope>
    <source>
        <strain evidence="1 2">WCH-YHL-001</strain>
    </source>
</reference>
<dbReference type="Pfam" id="PF13646">
    <property type="entry name" value="HEAT_2"/>
    <property type="match status" value="2"/>
</dbReference>
<proteinExistence type="predicted"/>
<dbReference type="PANTHER" id="PTHR12697">
    <property type="entry name" value="PBS LYASE HEAT-LIKE PROTEIN"/>
    <property type="match status" value="1"/>
</dbReference>
<evidence type="ECO:0000313" key="2">
    <source>
        <dbReference type="Proteomes" id="UP000515512"/>
    </source>
</evidence>